<gene>
    <name evidence="5" type="primary">bla</name>
    <name evidence="5" type="ORF">F0P96_11795</name>
</gene>
<dbReference type="EC" id="3.5.2.6" evidence="3"/>
<dbReference type="SUPFAM" id="SSF56601">
    <property type="entry name" value="beta-lactamase/transpeptidase-like"/>
    <property type="match status" value="1"/>
</dbReference>
<sequence length="302" mass="32102">MPALARILVVFFLLTTLPGYGQQPAPTPTLAQQFAALAKPAGGRVGAAATLVETGETVTLAGAEHFPMQSVFKLPIAMLVIHQVEQGKLRWTQRVRLAPADMRKGHSPLREQHPQGTELTLQELTRYMVSESDNSACDKLLSLIGGPAAVTQYLKNLGLSNVLVATTEGEMAEDELAQYRSWASPAGMAGLLVAVQKGKSMSAANHALLLRYLTNTTRGQARLKGLLPAGTMVAHKTGGSGTSKGLTRATNDVGIITLPNQQHLAVAVFVTDSRATEAVREGVIARIAQAAYLHWTGAAKPR</sequence>
<dbReference type="PANTHER" id="PTHR35333:SF3">
    <property type="entry name" value="BETA-LACTAMASE-TYPE TRANSPEPTIDASE FOLD CONTAINING PROTEIN"/>
    <property type="match status" value="1"/>
</dbReference>
<evidence type="ECO:0000256" key="1">
    <source>
        <dbReference type="ARBA" id="ARBA00001526"/>
    </source>
</evidence>
<reference evidence="5 6" key="1">
    <citation type="submission" date="2019-09" db="EMBL/GenBank/DDBJ databases">
        <title>Genome sequence of Hymenobacter sp. M3.</title>
        <authorList>
            <person name="Srinivasan S."/>
        </authorList>
    </citation>
    <scope>NUCLEOTIDE SEQUENCE [LARGE SCALE GENOMIC DNA]</scope>
    <source>
        <strain evidence="5 6">M3</strain>
    </source>
</reference>
<dbReference type="GO" id="GO:0030655">
    <property type="term" value="P:beta-lactam antibiotic catabolic process"/>
    <property type="evidence" value="ECO:0007669"/>
    <property type="project" value="InterPro"/>
</dbReference>
<accession>A0A7L4ZWA7</accession>
<comment type="similarity">
    <text evidence="2">Belongs to the class-A beta-lactamase family.</text>
</comment>
<dbReference type="InterPro" id="IPR045155">
    <property type="entry name" value="Beta-lactam_cat"/>
</dbReference>
<evidence type="ECO:0000256" key="2">
    <source>
        <dbReference type="ARBA" id="ARBA00009009"/>
    </source>
</evidence>
<comment type="caution">
    <text evidence="5">The sequence shown here is derived from an EMBL/GenBank/DDBJ whole genome shotgun (WGS) entry which is preliminary data.</text>
</comment>
<comment type="catalytic activity">
    <reaction evidence="1">
        <text>a beta-lactam + H2O = a substituted beta-amino acid</text>
        <dbReference type="Rhea" id="RHEA:20401"/>
        <dbReference type="ChEBI" id="CHEBI:15377"/>
        <dbReference type="ChEBI" id="CHEBI:35627"/>
        <dbReference type="ChEBI" id="CHEBI:140347"/>
        <dbReference type="EC" id="3.5.2.6"/>
    </reaction>
</comment>
<dbReference type="Pfam" id="PF13354">
    <property type="entry name" value="Beta-lactamase2"/>
    <property type="match status" value="1"/>
</dbReference>
<dbReference type="InterPro" id="IPR000871">
    <property type="entry name" value="Beta-lactam_class-A"/>
</dbReference>
<evidence type="ECO:0000259" key="4">
    <source>
        <dbReference type="Pfam" id="PF13354"/>
    </source>
</evidence>
<dbReference type="RefSeq" id="WP_151079105.1">
    <property type="nucleotide sequence ID" value="NZ_CP047647.1"/>
</dbReference>
<organism evidence="5 6">
    <name type="scientific">Hymenobacter busanensis</name>
    <dbReference type="NCBI Taxonomy" id="2607656"/>
    <lineage>
        <taxon>Bacteria</taxon>
        <taxon>Pseudomonadati</taxon>
        <taxon>Bacteroidota</taxon>
        <taxon>Cytophagia</taxon>
        <taxon>Cytophagales</taxon>
        <taxon>Hymenobacteraceae</taxon>
        <taxon>Hymenobacter</taxon>
    </lineage>
</organism>
<dbReference type="Proteomes" id="UP000326380">
    <property type="component" value="Unassembled WGS sequence"/>
</dbReference>
<evidence type="ECO:0000313" key="5">
    <source>
        <dbReference type="EMBL" id="KAA9332163.1"/>
    </source>
</evidence>
<keyword evidence="6" id="KW-1185">Reference proteome</keyword>
<dbReference type="PANTHER" id="PTHR35333">
    <property type="entry name" value="BETA-LACTAMASE"/>
    <property type="match status" value="1"/>
</dbReference>
<proteinExistence type="inferred from homology"/>
<evidence type="ECO:0000313" key="6">
    <source>
        <dbReference type="Proteomes" id="UP000326380"/>
    </source>
</evidence>
<protein>
    <recommendedName>
        <fullName evidence="3">beta-lactamase</fullName>
        <ecNumber evidence="3">3.5.2.6</ecNumber>
    </recommendedName>
</protein>
<dbReference type="PRINTS" id="PR00118">
    <property type="entry name" value="BLACTAMASEA"/>
</dbReference>
<dbReference type="AlphaFoldDB" id="A0A7L4ZWA7"/>
<dbReference type="GO" id="GO:0008800">
    <property type="term" value="F:beta-lactamase activity"/>
    <property type="evidence" value="ECO:0007669"/>
    <property type="project" value="UniProtKB-EC"/>
</dbReference>
<dbReference type="InterPro" id="IPR012338">
    <property type="entry name" value="Beta-lactam/transpept-like"/>
</dbReference>
<evidence type="ECO:0000256" key="3">
    <source>
        <dbReference type="ARBA" id="ARBA00012865"/>
    </source>
</evidence>
<name>A0A7L4ZWA7_9BACT</name>
<dbReference type="NCBIfam" id="NF033103">
    <property type="entry name" value="bla_class_A"/>
    <property type="match status" value="1"/>
</dbReference>
<dbReference type="EMBL" id="VTWU01000004">
    <property type="protein sequence ID" value="KAA9332163.1"/>
    <property type="molecule type" value="Genomic_DNA"/>
</dbReference>
<dbReference type="GO" id="GO:0046677">
    <property type="term" value="P:response to antibiotic"/>
    <property type="evidence" value="ECO:0007669"/>
    <property type="project" value="InterPro"/>
</dbReference>
<dbReference type="Gene3D" id="3.40.710.10">
    <property type="entry name" value="DD-peptidase/beta-lactamase superfamily"/>
    <property type="match status" value="1"/>
</dbReference>
<feature type="domain" description="Beta-lactamase class A catalytic" evidence="4">
    <location>
        <begin position="50"/>
        <end position="270"/>
    </location>
</feature>